<dbReference type="EMBL" id="OPYN01000224">
    <property type="protein sequence ID" value="SPO63868.1"/>
    <property type="molecule type" value="Genomic_DNA"/>
</dbReference>
<gene>
    <name evidence="1" type="ORF">JV551A3_V1_2240101</name>
</gene>
<keyword evidence="2" id="KW-1185">Reference proteome</keyword>
<dbReference type="AlphaFoldDB" id="A0AAQ1PDF0"/>
<evidence type="ECO:0000313" key="1">
    <source>
        <dbReference type="EMBL" id="SPO63868.1"/>
    </source>
</evidence>
<dbReference type="Proteomes" id="UP000294335">
    <property type="component" value="Unassembled WGS sequence"/>
</dbReference>
<protein>
    <submittedName>
        <fullName evidence="1">Uncharacterized protein</fullName>
    </submittedName>
</protein>
<organism evidence="1 2">
    <name type="scientific">Pseudomonas inefficax</name>
    <dbReference type="NCBI Taxonomy" id="2078786"/>
    <lineage>
        <taxon>Bacteria</taxon>
        <taxon>Pseudomonadati</taxon>
        <taxon>Pseudomonadota</taxon>
        <taxon>Gammaproteobacteria</taxon>
        <taxon>Pseudomonadales</taxon>
        <taxon>Pseudomonadaceae</taxon>
        <taxon>Pseudomonas</taxon>
    </lineage>
</organism>
<evidence type="ECO:0000313" key="2">
    <source>
        <dbReference type="Proteomes" id="UP000294335"/>
    </source>
</evidence>
<reference evidence="1 2" key="1">
    <citation type="submission" date="2018-02" db="EMBL/GenBank/DDBJ databases">
        <authorList>
            <person name="Dubost A."/>
        </authorList>
    </citation>
    <scope>NUCLEOTIDE SEQUENCE [LARGE SCALE GENOMIC DNA]</scope>
    <source>
        <strain evidence="2">JV551A3</strain>
    </source>
</reference>
<name>A0AAQ1PDF0_9PSED</name>
<sequence length="173" mass="18551">MPDVNRLTRKEPDSQRSLGSYDDHAYGGFNVAVQVHGYVVFANLTDGAVRQTNFSLGHFNAGGGQGVSDVVGADRTEQLAFVASGGSDGHFQLGQLGSAAFSRSFLVSSCFFQLGATLFERGQVGGVGNGGLAEWQQEVTAVTSLNFYFVAQVAQVSDFFQQDQFHLVKPLNF</sequence>
<comment type="caution">
    <text evidence="1">The sequence shown here is derived from an EMBL/GenBank/DDBJ whole genome shotgun (WGS) entry which is preliminary data.</text>
</comment>
<proteinExistence type="predicted"/>
<accession>A0AAQ1PDF0</accession>